<comment type="caution">
    <text evidence="4">The sequence shown here is derived from an EMBL/GenBank/DDBJ whole genome shotgun (WGS) entry which is preliminary data.</text>
</comment>
<feature type="domain" description="Fe2OG dioxygenase" evidence="3">
    <location>
        <begin position="168"/>
        <end position="268"/>
    </location>
</feature>
<evidence type="ECO:0000259" key="3">
    <source>
        <dbReference type="PROSITE" id="PS51471"/>
    </source>
</evidence>
<evidence type="ECO:0000313" key="4">
    <source>
        <dbReference type="EMBL" id="CAH0020365.1"/>
    </source>
</evidence>
<evidence type="ECO:0000313" key="5">
    <source>
        <dbReference type="Proteomes" id="UP000696573"/>
    </source>
</evidence>
<comment type="similarity">
    <text evidence="1 2">Belongs to the iron/ascorbate-dependent oxidoreductase family.</text>
</comment>
<dbReference type="PROSITE" id="PS51471">
    <property type="entry name" value="FE2OG_OXY"/>
    <property type="match status" value="1"/>
</dbReference>
<dbReference type="PANTHER" id="PTHR47990">
    <property type="entry name" value="2-OXOGLUTARATE (2OG) AND FE(II)-DEPENDENT OXYGENASE SUPERFAMILY PROTEIN-RELATED"/>
    <property type="match status" value="1"/>
</dbReference>
<dbReference type="Pfam" id="PF03171">
    <property type="entry name" value="2OG-FeII_Oxy"/>
    <property type="match status" value="1"/>
</dbReference>
<sequence length="346" mass="38113">MTTTFQSIPVIDFGRLQNEATKAQGLEELRDAIFNVGFLYLVNTGLEPMIEDAHKFTRDIFELPVLDKASCHMSNSPSFLGYSGLREETTDKKLDIREQFDFGTEVASQDPGGELWRKLEGTGQYPSTEVKAFVTSYIAAMTRLSTKFLHLVAECLSLPPTTFDHFIGNTSRLKFVKYPPSQSSGQGVGAHKDSLSLFTFLSQDQVGGLQVLNKSGEWIDATPIAGSLVVNIAQGFEAATGGLCSATTHRVESPTNITRYSIPFFQAINLDLSFDEIKLSATKIRDEIPVSDNGKKRAVDVPSDIISPYFSTIGEAQLVNRIKSHPEVGKKWYPKLFKELGLAAIS</sequence>
<dbReference type="Gene3D" id="2.60.120.330">
    <property type="entry name" value="B-lactam Antibiotic, Isopenicillin N Synthase, Chain"/>
    <property type="match status" value="1"/>
</dbReference>
<dbReference type="OrthoDB" id="627829at2759"/>
<keyword evidence="2" id="KW-0479">Metal-binding</keyword>
<dbReference type="SUPFAM" id="SSF51197">
    <property type="entry name" value="Clavaminate synthase-like"/>
    <property type="match status" value="1"/>
</dbReference>
<evidence type="ECO:0000256" key="2">
    <source>
        <dbReference type="RuleBase" id="RU003682"/>
    </source>
</evidence>
<dbReference type="InterPro" id="IPR026992">
    <property type="entry name" value="DIOX_N"/>
</dbReference>
<dbReference type="Pfam" id="PF14226">
    <property type="entry name" value="DIOX_N"/>
    <property type="match status" value="1"/>
</dbReference>
<dbReference type="Proteomes" id="UP000696573">
    <property type="component" value="Unassembled WGS sequence"/>
</dbReference>
<dbReference type="GO" id="GO:0046872">
    <property type="term" value="F:metal ion binding"/>
    <property type="evidence" value="ECO:0007669"/>
    <property type="project" value="UniProtKB-KW"/>
</dbReference>
<dbReference type="InterPro" id="IPR027443">
    <property type="entry name" value="IPNS-like_sf"/>
</dbReference>
<organism evidence="4 5">
    <name type="scientific">Clonostachys rhizophaga</name>
    <dbReference type="NCBI Taxonomy" id="160324"/>
    <lineage>
        <taxon>Eukaryota</taxon>
        <taxon>Fungi</taxon>
        <taxon>Dikarya</taxon>
        <taxon>Ascomycota</taxon>
        <taxon>Pezizomycotina</taxon>
        <taxon>Sordariomycetes</taxon>
        <taxon>Hypocreomycetidae</taxon>
        <taxon>Hypocreales</taxon>
        <taxon>Bionectriaceae</taxon>
        <taxon>Clonostachys</taxon>
    </lineage>
</organism>
<dbReference type="InterPro" id="IPR044861">
    <property type="entry name" value="IPNS-like_FE2OG_OXY"/>
</dbReference>
<proteinExistence type="inferred from homology"/>
<dbReference type="EMBL" id="CABFNQ020000642">
    <property type="protein sequence ID" value="CAH0020365.1"/>
    <property type="molecule type" value="Genomic_DNA"/>
</dbReference>
<dbReference type="InterPro" id="IPR050231">
    <property type="entry name" value="Iron_ascorbate_oxido_reductase"/>
</dbReference>
<keyword evidence="2" id="KW-0408">Iron</keyword>
<keyword evidence="5" id="KW-1185">Reference proteome</keyword>
<dbReference type="GO" id="GO:0016491">
    <property type="term" value="F:oxidoreductase activity"/>
    <property type="evidence" value="ECO:0007669"/>
    <property type="project" value="UniProtKB-KW"/>
</dbReference>
<dbReference type="InterPro" id="IPR005123">
    <property type="entry name" value="Oxoglu/Fe-dep_dioxygenase_dom"/>
</dbReference>
<dbReference type="GO" id="GO:0044283">
    <property type="term" value="P:small molecule biosynthetic process"/>
    <property type="evidence" value="ECO:0007669"/>
    <property type="project" value="UniProtKB-ARBA"/>
</dbReference>
<keyword evidence="2" id="KW-0560">Oxidoreductase</keyword>
<gene>
    <name evidence="4" type="ORF">CRHIZ90672A_00013865</name>
</gene>
<evidence type="ECO:0000256" key="1">
    <source>
        <dbReference type="ARBA" id="ARBA00008056"/>
    </source>
</evidence>
<accession>A0A9N9YJK2</accession>
<name>A0A9N9YJK2_9HYPO</name>
<reference evidence="4" key="1">
    <citation type="submission" date="2021-10" db="EMBL/GenBank/DDBJ databases">
        <authorList>
            <person name="Piombo E."/>
        </authorList>
    </citation>
    <scope>NUCLEOTIDE SEQUENCE</scope>
</reference>
<dbReference type="AlphaFoldDB" id="A0A9N9YJK2"/>
<protein>
    <recommendedName>
        <fullName evidence="3">Fe2OG dioxygenase domain-containing protein</fullName>
    </recommendedName>
</protein>